<proteinExistence type="predicted"/>
<feature type="compositionally biased region" description="Pro residues" evidence="1">
    <location>
        <begin position="38"/>
        <end position="48"/>
    </location>
</feature>
<evidence type="ECO:0000256" key="1">
    <source>
        <dbReference type="SAM" id="MobiDB-lite"/>
    </source>
</evidence>
<protein>
    <submittedName>
        <fullName evidence="3">Uncharacterized protein</fullName>
    </submittedName>
</protein>
<accession>A0A285R1W5</accession>
<gene>
    <name evidence="3" type="ORF">SAMN06297144_3220</name>
</gene>
<sequence length="48" mass="4678">MDTKQKVLVGAAVASTAAAGAAFAFKSAGTDSKLTKAPCPPSAPMAQI</sequence>
<feature type="chain" id="PRO_5012696145" evidence="2">
    <location>
        <begin position="25"/>
        <end position="48"/>
    </location>
</feature>
<dbReference type="Proteomes" id="UP000219494">
    <property type="component" value="Unassembled WGS sequence"/>
</dbReference>
<dbReference type="AlphaFoldDB" id="A0A285R1W5"/>
<reference evidence="3 4" key="1">
    <citation type="submission" date="2017-07" db="EMBL/GenBank/DDBJ databases">
        <authorList>
            <person name="Sun Z.S."/>
            <person name="Albrecht U."/>
            <person name="Echele G."/>
            <person name="Lee C.C."/>
        </authorList>
    </citation>
    <scope>NUCLEOTIDE SEQUENCE [LARGE SCALE GENOMIC DNA]</scope>
    <source>
        <strain evidence="3 4">CGMCC 1.12672</strain>
    </source>
</reference>
<evidence type="ECO:0000256" key="2">
    <source>
        <dbReference type="SAM" id="SignalP"/>
    </source>
</evidence>
<organism evidence="3 4">
    <name type="scientific">Sphingomonas guangdongensis</name>
    <dbReference type="NCBI Taxonomy" id="1141890"/>
    <lineage>
        <taxon>Bacteria</taxon>
        <taxon>Pseudomonadati</taxon>
        <taxon>Pseudomonadota</taxon>
        <taxon>Alphaproteobacteria</taxon>
        <taxon>Sphingomonadales</taxon>
        <taxon>Sphingomonadaceae</taxon>
        <taxon>Sphingomonas</taxon>
    </lineage>
</organism>
<dbReference type="EMBL" id="OBMI01000003">
    <property type="protein sequence ID" value="SOB88081.1"/>
    <property type="molecule type" value="Genomic_DNA"/>
</dbReference>
<name>A0A285R1W5_9SPHN</name>
<keyword evidence="2" id="KW-0732">Signal</keyword>
<evidence type="ECO:0000313" key="4">
    <source>
        <dbReference type="Proteomes" id="UP000219494"/>
    </source>
</evidence>
<evidence type="ECO:0000313" key="3">
    <source>
        <dbReference type="EMBL" id="SOB88081.1"/>
    </source>
</evidence>
<feature type="region of interest" description="Disordered" evidence="1">
    <location>
        <begin position="29"/>
        <end position="48"/>
    </location>
</feature>
<feature type="signal peptide" evidence="2">
    <location>
        <begin position="1"/>
        <end position="24"/>
    </location>
</feature>
<keyword evidence="4" id="KW-1185">Reference proteome</keyword>